<evidence type="ECO:0000313" key="8">
    <source>
        <dbReference type="EMBL" id="SPF28208.1"/>
    </source>
</evidence>
<dbReference type="PANTHER" id="PTHR21427:SF19">
    <property type="entry name" value="UBIQUINONE BIOSYNTHESIS PROTEIN COQ9, MITOCHONDRIAL"/>
    <property type="match status" value="1"/>
</dbReference>
<dbReference type="AlphaFoldDB" id="A0A2R8A854"/>
<dbReference type="InterPro" id="IPR013718">
    <property type="entry name" value="COQ9_C"/>
</dbReference>
<proteinExistence type="inferred from homology"/>
<dbReference type="Pfam" id="PF08511">
    <property type="entry name" value="COQ9"/>
    <property type="match status" value="1"/>
</dbReference>
<dbReference type="NCBIfam" id="TIGR02396">
    <property type="entry name" value="diverge_rpsU"/>
    <property type="match status" value="1"/>
</dbReference>
<dbReference type="EMBL" id="OMKW01000001">
    <property type="protein sequence ID" value="SPF28208.1"/>
    <property type="molecule type" value="Genomic_DNA"/>
</dbReference>
<evidence type="ECO:0000313" key="9">
    <source>
        <dbReference type="Proteomes" id="UP000244932"/>
    </source>
</evidence>
<keyword evidence="4" id="KW-0809">Transit peptide</keyword>
<dbReference type="InterPro" id="IPR012762">
    <property type="entry name" value="Ubiq_biosynth_COQ9"/>
</dbReference>
<feature type="domain" description="COQ9 C-terminal" evidence="7">
    <location>
        <begin position="120"/>
        <end position="190"/>
    </location>
</feature>
<keyword evidence="3" id="KW-0831">Ubiquinone biosynthesis</keyword>
<dbReference type="PANTHER" id="PTHR21427">
    <property type="entry name" value="UBIQUINONE BIOSYNTHESIS PROTEIN COQ9, MITOCHONDRIAL"/>
    <property type="match status" value="1"/>
</dbReference>
<keyword evidence="9" id="KW-1185">Reference proteome</keyword>
<comment type="pathway">
    <text evidence="1">Cofactor biosynthesis; ubiquinone biosynthesis.</text>
</comment>
<evidence type="ECO:0000256" key="1">
    <source>
        <dbReference type="ARBA" id="ARBA00004749"/>
    </source>
</evidence>
<dbReference type="Proteomes" id="UP000244932">
    <property type="component" value="Unassembled WGS sequence"/>
</dbReference>
<evidence type="ECO:0000256" key="6">
    <source>
        <dbReference type="ARBA" id="ARBA00058104"/>
    </source>
</evidence>
<protein>
    <recommendedName>
        <fullName evidence="7">COQ9 C-terminal domain-containing protein</fullName>
    </recommendedName>
</protein>
<dbReference type="Gene3D" id="1.10.357.10">
    <property type="entry name" value="Tetracycline Repressor, domain 2"/>
    <property type="match status" value="1"/>
</dbReference>
<dbReference type="RefSeq" id="WP_245895218.1">
    <property type="nucleotide sequence ID" value="NZ_OMKW01000001.1"/>
</dbReference>
<evidence type="ECO:0000256" key="4">
    <source>
        <dbReference type="ARBA" id="ARBA00022946"/>
    </source>
</evidence>
<comment type="function">
    <text evidence="6">Membrane-associated protein that warps the membrane surface to access and bind aromatic isoprenes with high specificity, including ubiquinone (CoQ) isoprene intermediates and presents them directly to COQ7, therefore facilitating the COQ7-mediated hydroxylase step. Participates in the biosynthesis of coenzyme Q, also named ubiquinone, an essential lipid-soluble electron transporter for aerobic cellular respiration.</text>
</comment>
<evidence type="ECO:0000256" key="2">
    <source>
        <dbReference type="ARBA" id="ARBA00010766"/>
    </source>
</evidence>
<evidence type="ECO:0000256" key="5">
    <source>
        <dbReference type="ARBA" id="ARBA00023121"/>
    </source>
</evidence>
<organism evidence="8 9">
    <name type="scientific">Pontivivens insulae</name>
    <dbReference type="NCBI Taxonomy" id="1639689"/>
    <lineage>
        <taxon>Bacteria</taxon>
        <taxon>Pseudomonadati</taxon>
        <taxon>Pseudomonadota</taxon>
        <taxon>Alphaproteobacteria</taxon>
        <taxon>Rhodobacterales</taxon>
        <taxon>Paracoccaceae</taxon>
        <taxon>Pontivivens</taxon>
    </lineage>
</organism>
<dbReference type="GO" id="GO:0006744">
    <property type="term" value="P:ubiquinone biosynthetic process"/>
    <property type="evidence" value="ECO:0007669"/>
    <property type="project" value="UniProtKB-KW"/>
</dbReference>
<keyword evidence="5" id="KW-0446">Lipid-binding</keyword>
<sequence>MADEMISHSDQKDAVIDAALLHVPFDGWSDETLRRALGDSGLDPALGRVMFPRGAVDLALAFHMRGDRKLAEWIASDPFQGMGMTGKITACVRHRIELVQGHREAVRRGTTLFALPIYAADGAKAIWNTADTIWAGLGDSSTDHNWYTKRATLSGVYSATVLYWLGDESDGDEATWAFLDRRIANVMQIEKVKAQMRGNPLGRAFAAGPGRLLELVKAPGAARPMPGRWGR</sequence>
<reference evidence="8 9" key="1">
    <citation type="submission" date="2018-03" db="EMBL/GenBank/DDBJ databases">
        <authorList>
            <person name="Keele B.F."/>
        </authorList>
    </citation>
    <scope>NUCLEOTIDE SEQUENCE [LARGE SCALE GENOMIC DNA]</scope>
    <source>
        <strain evidence="8 9">CeCT 8812</strain>
    </source>
</reference>
<gene>
    <name evidence="8" type="ORF">POI8812_00506</name>
</gene>
<accession>A0A2R8A854</accession>
<dbReference type="GO" id="GO:0008289">
    <property type="term" value="F:lipid binding"/>
    <property type="evidence" value="ECO:0007669"/>
    <property type="project" value="UniProtKB-KW"/>
</dbReference>
<comment type="similarity">
    <text evidence="2">Belongs to the COQ9 family.</text>
</comment>
<evidence type="ECO:0000256" key="3">
    <source>
        <dbReference type="ARBA" id="ARBA00022688"/>
    </source>
</evidence>
<name>A0A2R8A854_9RHOB</name>
<evidence type="ECO:0000259" key="7">
    <source>
        <dbReference type="Pfam" id="PF08511"/>
    </source>
</evidence>